<dbReference type="AlphaFoldDB" id="A0A0E9MUY3"/>
<proteinExistence type="predicted"/>
<evidence type="ECO:0000256" key="1">
    <source>
        <dbReference type="SAM" id="SignalP"/>
    </source>
</evidence>
<keyword evidence="1" id="KW-0732">Signal</keyword>
<dbReference type="PROSITE" id="PS51257">
    <property type="entry name" value="PROKAR_LIPOPROTEIN"/>
    <property type="match status" value="1"/>
</dbReference>
<reference evidence="2 3" key="1">
    <citation type="submission" date="2015-04" db="EMBL/GenBank/DDBJ databases">
        <title>Whole genome shotgun sequence of Flavihumibacter petaseus NBRC 106054.</title>
        <authorList>
            <person name="Miyazawa S."/>
            <person name="Hosoyama A."/>
            <person name="Hashimoto M."/>
            <person name="Noguchi M."/>
            <person name="Tsuchikane K."/>
            <person name="Ohji S."/>
            <person name="Yamazoe A."/>
            <person name="Ichikawa N."/>
            <person name="Kimura A."/>
            <person name="Fujita N."/>
        </authorList>
    </citation>
    <scope>NUCLEOTIDE SEQUENCE [LARGE SCALE GENOMIC DNA]</scope>
    <source>
        <strain evidence="2 3">NBRC 106054</strain>
    </source>
</reference>
<evidence type="ECO:0000313" key="3">
    <source>
        <dbReference type="Proteomes" id="UP000033121"/>
    </source>
</evidence>
<protein>
    <recommendedName>
        <fullName evidence="4">Lipoprotein</fullName>
    </recommendedName>
</protein>
<gene>
    <name evidence="2" type="ORF">FPE01S_01_03810</name>
</gene>
<evidence type="ECO:0000313" key="2">
    <source>
        <dbReference type="EMBL" id="GAO41369.1"/>
    </source>
</evidence>
<organism evidence="2 3">
    <name type="scientific">Flavihumibacter petaseus NBRC 106054</name>
    <dbReference type="NCBI Taxonomy" id="1220578"/>
    <lineage>
        <taxon>Bacteria</taxon>
        <taxon>Pseudomonadati</taxon>
        <taxon>Bacteroidota</taxon>
        <taxon>Chitinophagia</taxon>
        <taxon>Chitinophagales</taxon>
        <taxon>Chitinophagaceae</taxon>
        <taxon>Flavihumibacter</taxon>
    </lineage>
</organism>
<dbReference type="Proteomes" id="UP000033121">
    <property type="component" value="Unassembled WGS sequence"/>
</dbReference>
<feature type="chain" id="PRO_5002429754" description="Lipoprotein" evidence="1">
    <location>
        <begin position="18"/>
        <end position="232"/>
    </location>
</feature>
<sequence>MVRLSFLSVLLVCVVSAVSCKSAPDKQAKTVTPNDSIPALQQDSLLENKGAFTWLSGREQHEITLPDSLAKYIARGHEAIDTVTGDINEDNINDLVLVTGLINEDSLRYESGPINLPRHMLIFMGYKNNQYHFSFRNKKAIPCITCCGMSDPYCGMTVHKGWIVLQTYCGSNCKSLSEHRFRYYPKAKDWLLDSVISESYCFYYEQYELDTLTRKDFGKVSLKTFVLYEDEE</sequence>
<name>A0A0E9MUY3_9BACT</name>
<accession>A0A0E9MUY3</accession>
<dbReference type="STRING" id="1220578.FPE01S_01_03810"/>
<dbReference type="EMBL" id="BBWV01000001">
    <property type="protein sequence ID" value="GAO41369.1"/>
    <property type="molecule type" value="Genomic_DNA"/>
</dbReference>
<feature type="signal peptide" evidence="1">
    <location>
        <begin position="1"/>
        <end position="17"/>
    </location>
</feature>
<evidence type="ECO:0008006" key="4">
    <source>
        <dbReference type="Google" id="ProtNLM"/>
    </source>
</evidence>
<keyword evidence="3" id="KW-1185">Reference proteome</keyword>
<comment type="caution">
    <text evidence="2">The sequence shown here is derived from an EMBL/GenBank/DDBJ whole genome shotgun (WGS) entry which is preliminary data.</text>
</comment>